<reference evidence="1" key="1">
    <citation type="submission" date="2020-05" db="EMBL/GenBank/DDBJ databases">
        <authorList>
            <person name="Chiriac C."/>
            <person name="Salcher M."/>
            <person name="Ghai R."/>
            <person name="Kavagutti S V."/>
        </authorList>
    </citation>
    <scope>NUCLEOTIDE SEQUENCE</scope>
</reference>
<name>A0A6J6XWE5_9ZZZZ</name>
<protein>
    <submittedName>
        <fullName evidence="1">Unannotated protein</fullName>
    </submittedName>
</protein>
<sequence>MFVTSNIVQRFPRHSTRKRTVTNDSHYMALTEFTGELPGFSQSVGVT</sequence>
<dbReference type="AlphaFoldDB" id="A0A6J6XWE5"/>
<evidence type="ECO:0000313" key="1">
    <source>
        <dbReference type="EMBL" id="CAB4800525.1"/>
    </source>
</evidence>
<dbReference type="EMBL" id="CAFAAK010000104">
    <property type="protein sequence ID" value="CAB4800525.1"/>
    <property type="molecule type" value="Genomic_DNA"/>
</dbReference>
<gene>
    <name evidence="1" type="ORF">UFOPK3024_00578</name>
</gene>
<organism evidence="1">
    <name type="scientific">freshwater metagenome</name>
    <dbReference type="NCBI Taxonomy" id="449393"/>
    <lineage>
        <taxon>unclassified sequences</taxon>
        <taxon>metagenomes</taxon>
        <taxon>ecological metagenomes</taxon>
    </lineage>
</organism>
<accession>A0A6J6XWE5</accession>
<proteinExistence type="predicted"/>